<protein>
    <submittedName>
        <fullName evidence="2">Uncharacterized protein</fullName>
    </submittedName>
</protein>
<reference evidence="2 3" key="1">
    <citation type="submission" date="2023-11" db="EMBL/GenBank/DDBJ databases">
        <title>Actinomadura monticuli sp. nov., isolated from volcanic ash.</title>
        <authorList>
            <person name="Lee S.D."/>
            <person name="Yang H."/>
            <person name="Kim I.S."/>
        </authorList>
    </citation>
    <scope>NUCLEOTIDE SEQUENCE [LARGE SCALE GENOMIC DNA]</scope>
    <source>
        <strain evidence="2 3">DSM 45346</strain>
    </source>
</reference>
<evidence type="ECO:0000256" key="1">
    <source>
        <dbReference type="SAM" id="MobiDB-lite"/>
    </source>
</evidence>
<dbReference type="EMBL" id="JAXCEH010000020">
    <property type="protein sequence ID" value="MFA1557365.1"/>
    <property type="molecule type" value="Genomic_DNA"/>
</dbReference>
<proteinExistence type="predicted"/>
<comment type="caution">
    <text evidence="2">The sequence shown here is derived from an EMBL/GenBank/DDBJ whole genome shotgun (WGS) entry which is preliminary data.</text>
</comment>
<gene>
    <name evidence="2" type="ORF">SM436_27110</name>
</gene>
<organism evidence="2 3">
    <name type="scientific">Actinomadura chokoriensis</name>
    <dbReference type="NCBI Taxonomy" id="454156"/>
    <lineage>
        <taxon>Bacteria</taxon>
        <taxon>Bacillati</taxon>
        <taxon>Actinomycetota</taxon>
        <taxon>Actinomycetes</taxon>
        <taxon>Streptosporangiales</taxon>
        <taxon>Thermomonosporaceae</taxon>
        <taxon>Actinomadura</taxon>
    </lineage>
</organism>
<feature type="region of interest" description="Disordered" evidence="1">
    <location>
        <begin position="326"/>
        <end position="353"/>
    </location>
</feature>
<sequence length="1745" mass="188774">MSLSDDFPVLLGPVRVETRFTPSELLVRIFPDEWCVDKFEPKPTSAEISAVDAYWTALWRTGGDPSSEQAAWQELTARVPGGRASWLLQTRTPANPGERPAAVPAETTVLVVVTGQPVPAADREPTVTYWTSVWRAHGDRAELRAADIALRAAVGVNRAATIRSRRPAGVEAAPSVPGDGVLVAFLVLPPPPASGLADQSWTQAATAQLLPDRFTVLGYVGGEKVLTAIGAPVPDTLAVSPDPGADSDKQLKVDEQTGALRVPEELRWLTDFDQAVAVGMGLRIPLGPQTQNGLDRLVVFGLRERSGPDLAATELADLITRQLRSPSGYGLLPQGTPTNNTQTTPAGQDRQAEAEAGLRTAFGFAAAADAAGDWRTRTDGEWLADLLGIDPAVLTGMPNADGTDQRDARAANIALWPATWGEYLRGTLHPILSEQAVDATREFFVRHVSGRGPVPAVKIGRQPYGILPTTAFTKLAFPEAATHRRALHKLLGAAAQDWRAAAAKVSHLGKDGDPHQLLLDILALHPTSAEFYQRYAHSVEDIFNRENLNSGGPRVLPALDQLNMPQPIRALLTRLGYAAPPGADPDLIRRLLAGGQFPLLGPLVDDRPLSETDRIRGYTDDGGNYLHWLAQHGEHDLETIRLELGFTGDRPPAALLYLLARHAVLLGWEDTARRLAAAADSPVPPARDPLFVHVRPNRPGAPPVPSESRFRRLYAPDQGITGSPDRLVVDFVPDVIRQHPAAVRLAEQIDALTHLAGLPTARLERVLTEHLDCATYRLDAWRLGLVNERLAELRYGPTGEGPARRGVHLGAYGWLEDVRPKPRPGLTQVQLSGDLAQLFTPPGAAPLMHDPANGGHIHAPSPAQATTAAVLRAGYISNASPADRETFAVNLSSERVRVALSLLDGLRQGQSLGALLGYRLERALHDRYPDAELDSFITALRGAFPLRAGRIEDTKPAPGTAVELVEARNVIDGLELVRRVTRVAGADVYPFGASGLPDPTQAQRDAINEEVRRLLDTHDALADLAVAESTHQTLAGNPERASATLDAYAKEGLAPDPAVVATPRSGTTLTHRLALQLKPGIRPGHSAPSAQGDGPRALAEPAVDDWLPTLLPDQRDVAALVTWTDPVNGVARSSEVTQRDLELRPIDLLWAVRPASEAAMTDLDDRIIGVVATREQPRPDARLVIEHTRRVDGKVTFFELSPLIAALRSLLTTSRPVRPTDLAPAAGDAPIDRAADAAVTVPRDRLAAVRDALVALRTSVTGYLNDLGPLFPAPPAPVRRADLIDGIDTFLRRYGDLIATAGGFGMVRSGWGEAAAWRRDRYLEVLAAVEETADRMARALADATALITAYDALPGATPAAERFRLLERIERLLTTKPTVPRPNTPQQLRSIINNRRQTFQNKLGDLREIADTSEKTLSGLLDEVGDLLPLTGLDPGGLSLTPIEDKIVLYGRELLDRATALQADIAERLTAADAALAEYDAAVTGPDQVEAARDTLKAMLGEDVLAVPEYTASAQLASDWKKARNDSDELIEHLEDAGRDFPVDDWLHGIARVRDKPRLWEQVSILSDALRGDGGLLGQLPGFEEPQLEPIQLPYRKDDHWLAMEFAPGTTLDEDRLLFTAHYADKPTPSTDGFCGLLLDEWTEVIPAEKETTGIALHYDRPDSEPPQAMLLVTPPTQTGAWNPDDLVAALHETYELMQSRAVEPAHLDNTAYAHLLPATLVSAHSKPITISTDFATNNLRWKAQ</sequence>
<feature type="compositionally biased region" description="Low complexity" evidence="1">
    <location>
        <begin position="333"/>
        <end position="348"/>
    </location>
</feature>
<accession>A0ABV4R382</accession>
<dbReference type="RefSeq" id="WP_371944107.1">
    <property type="nucleotide sequence ID" value="NZ_JAXCEH010000020.1"/>
</dbReference>
<name>A0ABV4R382_9ACTN</name>
<keyword evidence="3" id="KW-1185">Reference proteome</keyword>
<evidence type="ECO:0000313" key="3">
    <source>
        <dbReference type="Proteomes" id="UP001569904"/>
    </source>
</evidence>
<evidence type="ECO:0000313" key="2">
    <source>
        <dbReference type="EMBL" id="MFA1557365.1"/>
    </source>
</evidence>
<dbReference type="Proteomes" id="UP001569904">
    <property type="component" value="Unassembled WGS sequence"/>
</dbReference>